<dbReference type="Proteomes" id="UP000565468">
    <property type="component" value="Unassembled WGS sequence"/>
</dbReference>
<sequence>MAYHAAAKQWVGHPVCLLLNDGSYYIGTLEKINKHQLTLSQVKGKGNSRKKRKSKKRAQTSGLFGPMFGGFGPGPAPFGGNFPPAGGAGGGGPSFFGGGGGGAGPVSAGGEGGSAPNAGAGAGLGFGGIFNTVNKYMPMIRIGMNVVKSIWPLFGMLSI</sequence>
<dbReference type="EMBL" id="JABBPN010000001">
    <property type="protein sequence ID" value="NMO94312.1"/>
    <property type="molecule type" value="Genomic_DNA"/>
</dbReference>
<gene>
    <name evidence="2" type="ORF">HII30_00740</name>
</gene>
<accession>A0A848M2G0</accession>
<reference evidence="2 3" key="1">
    <citation type="submission" date="2020-04" db="EMBL/GenBank/DDBJ databases">
        <title>Paenibacillus algicola sp. nov., a novel marine bacterium producing alginate lyase.</title>
        <authorList>
            <person name="Huang H."/>
        </authorList>
    </citation>
    <scope>NUCLEOTIDE SEQUENCE [LARGE SCALE GENOMIC DNA]</scope>
    <source>
        <strain evidence="2 3">L7-75</strain>
    </source>
</reference>
<name>A0A848M2G0_PAELE</name>
<keyword evidence="3" id="KW-1185">Reference proteome</keyword>
<feature type="compositionally biased region" description="Basic residues" evidence="1">
    <location>
        <begin position="46"/>
        <end position="58"/>
    </location>
</feature>
<feature type="region of interest" description="Disordered" evidence="1">
    <location>
        <begin position="40"/>
        <end position="66"/>
    </location>
</feature>
<dbReference type="AlphaFoldDB" id="A0A848M2G0"/>
<protein>
    <submittedName>
        <fullName evidence="2">Uncharacterized protein</fullName>
    </submittedName>
</protein>
<proteinExistence type="predicted"/>
<comment type="caution">
    <text evidence="2">The sequence shown here is derived from an EMBL/GenBank/DDBJ whole genome shotgun (WGS) entry which is preliminary data.</text>
</comment>
<dbReference type="RefSeq" id="WP_169503013.1">
    <property type="nucleotide sequence ID" value="NZ_JABBPN010000001.1"/>
</dbReference>
<evidence type="ECO:0000313" key="2">
    <source>
        <dbReference type="EMBL" id="NMO94312.1"/>
    </source>
</evidence>
<evidence type="ECO:0000313" key="3">
    <source>
        <dbReference type="Proteomes" id="UP000565468"/>
    </source>
</evidence>
<evidence type="ECO:0000256" key="1">
    <source>
        <dbReference type="SAM" id="MobiDB-lite"/>
    </source>
</evidence>
<organism evidence="2 3">
    <name type="scientific">Paenibacillus lemnae</name>
    <dbReference type="NCBI Taxonomy" id="1330551"/>
    <lineage>
        <taxon>Bacteria</taxon>
        <taxon>Bacillati</taxon>
        <taxon>Bacillota</taxon>
        <taxon>Bacilli</taxon>
        <taxon>Bacillales</taxon>
        <taxon>Paenibacillaceae</taxon>
        <taxon>Paenibacillus</taxon>
    </lineage>
</organism>